<keyword evidence="1" id="KW-0808">Transferase</keyword>
<dbReference type="AlphaFoldDB" id="A0A6J4V845"/>
<accession>A0A6J4V845</accession>
<dbReference type="Gene3D" id="3.40.50.10540">
    <property type="entry name" value="Crotonobetainyl-coa:carnitine coa-transferase, domain 1"/>
    <property type="match status" value="1"/>
</dbReference>
<proteinExistence type="predicted"/>
<evidence type="ECO:0000313" key="2">
    <source>
        <dbReference type="EMBL" id="CAA9569155.1"/>
    </source>
</evidence>
<gene>
    <name evidence="2" type="ORF">AVDCRST_MAG59-3323</name>
</gene>
<dbReference type="SUPFAM" id="SSF89796">
    <property type="entry name" value="CoA-transferase family III (CaiB/BaiF)"/>
    <property type="match status" value="1"/>
</dbReference>
<name>A0A6J4V845_9BACT</name>
<reference evidence="2" key="1">
    <citation type="submission" date="2020-02" db="EMBL/GenBank/DDBJ databases">
        <authorList>
            <person name="Meier V. D."/>
        </authorList>
    </citation>
    <scope>NUCLEOTIDE SEQUENCE</scope>
    <source>
        <strain evidence="2">AVDCRST_MAG59</strain>
    </source>
</reference>
<dbReference type="PANTHER" id="PTHR48207:SF4">
    <property type="entry name" value="BLL6097 PROTEIN"/>
    <property type="match status" value="1"/>
</dbReference>
<dbReference type="Pfam" id="PF02515">
    <property type="entry name" value="CoA_transf_3"/>
    <property type="match status" value="1"/>
</dbReference>
<organism evidence="2">
    <name type="scientific">uncultured Thermomicrobiales bacterium</name>
    <dbReference type="NCBI Taxonomy" id="1645740"/>
    <lineage>
        <taxon>Bacteria</taxon>
        <taxon>Pseudomonadati</taxon>
        <taxon>Thermomicrobiota</taxon>
        <taxon>Thermomicrobia</taxon>
        <taxon>Thermomicrobiales</taxon>
        <taxon>environmental samples</taxon>
    </lineage>
</organism>
<evidence type="ECO:0008006" key="3">
    <source>
        <dbReference type="Google" id="ProtNLM"/>
    </source>
</evidence>
<dbReference type="EMBL" id="CADCWF010000233">
    <property type="protein sequence ID" value="CAA9569155.1"/>
    <property type="molecule type" value="Genomic_DNA"/>
</dbReference>
<dbReference type="InterPro" id="IPR050483">
    <property type="entry name" value="CoA-transferase_III_domain"/>
</dbReference>
<dbReference type="InterPro" id="IPR044855">
    <property type="entry name" value="CoA-Trfase_III_dom3_sf"/>
</dbReference>
<dbReference type="InterPro" id="IPR003673">
    <property type="entry name" value="CoA-Trfase_fam_III"/>
</dbReference>
<dbReference type="Gene3D" id="3.30.1540.10">
    <property type="entry name" value="formyl-coa transferase, domain 3"/>
    <property type="match status" value="1"/>
</dbReference>
<dbReference type="GO" id="GO:0008410">
    <property type="term" value="F:CoA-transferase activity"/>
    <property type="evidence" value="ECO:0007669"/>
    <property type="project" value="TreeGrafter"/>
</dbReference>
<dbReference type="PANTHER" id="PTHR48207">
    <property type="entry name" value="SUCCINATE--HYDROXYMETHYLGLUTARATE COA-TRANSFERASE"/>
    <property type="match status" value="1"/>
</dbReference>
<sequence length="395" mass="43344">MAGPLAGLVVADFTQLAQGPFATQMMGDLGAEIVKIEPVKGDWMRHWSMANLYIEGEGGSFLSFNRNKRSIGIDLKHPRGREVALRLVDRADVVIENFRPGVMERLGLGYETLAERNPRIIYCASSGWGQSGPYVTRPGQDLLVQAVAGVGYLNGNADDPPRGVGVGIADFTAGFHIVYGVLAALYARDRTGRGQRVDVNLLNSILNLHVQEFTLYLNGAGLPERSRSDIPGAYLGAPYGFYRTADDYIAIAMNPINKLAALVGVEGYEECAESQVMEGRDQVRADFQEGFLRKTTQEWLEILLAEDIWCAPVNDYAAVERDPQVLENEMIVEWEHPKAGPVRGVGIPVKFSDTPGEIRRPAPLLGEHAEEILREFAGYGDEEIRELQAAGAVNQ</sequence>
<dbReference type="InterPro" id="IPR023606">
    <property type="entry name" value="CoA-Trfase_III_dom_1_sf"/>
</dbReference>
<protein>
    <recommendedName>
        <fullName evidence="3">L-carnitine dehydratase/bile acid-inducible protein F</fullName>
    </recommendedName>
</protein>
<evidence type="ECO:0000256" key="1">
    <source>
        <dbReference type="ARBA" id="ARBA00022679"/>
    </source>
</evidence>